<dbReference type="RefSeq" id="WP_147895553.1">
    <property type="nucleotide sequence ID" value="NZ_BAAANR010000001.1"/>
</dbReference>
<dbReference type="Gene3D" id="3.40.50.150">
    <property type="entry name" value="Vaccinia Virus protein VP39"/>
    <property type="match status" value="1"/>
</dbReference>
<evidence type="ECO:0000313" key="3">
    <source>
        <dbReference type="EMBL" id="TXK10382.1"/>
    </source>
</evidence>
<keyword evidence="4" id="KW-1185">Reference proteome</keyword>
<accession>A0A5C8HYM4</accession>
<evidence type="ECO:0000259" key="2">
    <source>
        <dbReference type="Pfam" id="PF08241"/>
    </source>
</evidence>
<dbReference type="InterPro" id="IPR050447">
    <property type="entry name" value="Erg6_SMT_methyltransf"/>
</dbReference>
<dbReference type="AlphaFoldDB" id="A0A5C8HYM4"/>
<dbReference type="OrthoDB" id="9805171at2"/>
<gene>
    <name evidence="3" type="ORF">FVP77_16215</name>
</gene>
<dbReference type="GO" id="GO:0008757">
    <property type="term" value="F:S-adenosylmethionine-dependent methyltransferase activity"/>
    <property type="evidence" value="ECO:0007669"/>
    <property type="project" value="InterPro"/>
</dbReference>
<dbReference type="InterPro" id="IPR013216">
    <property type="entry name" value="Methyltransf_11"/>
</dbReference>
<reference evidence="3 4" key="1">
    <citation type="submission" date="2019-08" db="EMBL/GenBank/DDBJ databases">
        <authorList>
            <person name="Dong K."/>
        </authorList>
    </citation>
    <scope>NUCLEOTIDE SEQUENCE [LARGE SCALE GENOMIC DNA]</scope>
    <source>
        <strain evidence="3 4">JCM14558</strain>
    </source>
</reference>
<dbReference type="Pfam" id="PF08241">
    <property type="entry name" value="Methyltransf_11"/>
    <property type="match status" value="1"/>
</dbReference>
<evidence type="ECO:0000256" key="1">
    <source>
        <dbReference type="ARBA" id="ARBA00022679"/>
    </source>
</evidence>
<protein>
    <submittedName>
        <fullName evidence="3">Class I SAM-dependent methyltransferase</fullName>
    </submittedName>
</protein>
<dbReference type="Proteomes" id="UP000321034">
    <property type="component" value="Unassembled WGS sequence"/>
</dbReference>
<dbReference type="GO" id="GO:0032259">
    <property type="term" value="P:methylation"/>
    <property type="evidence" value="ECO:0007669"/>
    <property type="project" value="UniProtKB-KW"/>
</dbReference>
<keyword evidence="1 3" id="KW-0808">Transferase</keyword>
<evidence type="ECO:0000313" key="4">
    <source>
        <dbReference type="Proteomes" id="UP000321034"/>
    </source>
</evidence>
<dbReference type="PANTHER" id="PTHR44068">
    <property type="entry name" value="ZGC:194242"/>
    <property type="match status" value="1"/>
</dbReference>
<dbReference type="PANTHER" id="PTHR44068:SF11">
    <property type="entry name" value="GERANYL DIPHOSPHATE 2-C-METHYLTRANSFERASE"/>
    <property type="match status" value="1"/>
</dbReference>
<dbReference type="EMBL" id="VRSV01000002">
    <property type="protein sequence ID" value="TXK10382.1"/>
    <property type="molecule type" value="Genomic_DNA"/>
</dbReference>
<name>A0A5C8HYM4_9MICO</name>
<dbReference type="InterPro" id="IPR029063">
    <property type="entry name" value="SAM-dependent_MTases_sf"/>
</dbReference>
<sequence>MADEADAGGWSDVASGWAELWADVARPTHGALIAAAGIGPGARVLDVGCGSGELLLAARDAGAQVTGVDPASGMRERARSRGLDVRDADAAHLPFADGTFDVVTAVNALQFADDTSAALREFARVLAPGGRIAVANWAEGAQNDVDVIERAVAEADESEPLPDGPLRPAGGLEAAFAEAGLRVVSSGMAEAPWTARDDETLVRGILLGEDAATLDFFRATIVEAAAPFRTADGYLLRNAFRWAVGEV</sequence>
<organism evidence="3 4">
    <name type="scientific">Microbacterium hatanonis</name>
    <dbReference type="NCBI Taxonomy" id="404366"/>
    <lineage>
        <taxon>Bacteria</taxon>
        <taxon>Bacillati</taxon>
        <taxon>Actinomycetota</taxon>
        <taxon>Actinomycetes</taxon>
        <taxon>Micrococcales</taxon>
        <taxon>Microbacteriaceae</taxon>
        <taxon>Microbacterium</taxon>
    </lineage>
</organism>
<comment type="caution">
    <text evidence="3">The sequence shown here is derived from an EMBL/GenBank/DDBJ whole genome shotgun (WGS) entry which is preliminary data.</text>
</comment>
<dbReference type="CDD" id="cd02440">
    <property type="entry name" value="AdoMet_MTases"/>
    <property type="match status" value="1"/>
</dbReference>
<keyword evidence="3" id="KW-0489">Methyltransferase</keyword>
<proteinExistence type="predicted"/>
<feature type="domain" description="Methyltransferase type 11" evidence="2">
    <location>
        <begin position="45"/>
        <end position="133"/>
    </location>
</feature>
<dbReference type="SUPFAM" id="SSF53335">
    <property type="entry name" value="S-adenosyl-L-methionine-dependent methyltransferases"/>
    <property type="match status" value="1"/>
</dbReference>